<proteinExistence type="predicted"/>
<accession>A0A9J5ZQ51</accession>
<evidence type="ECO:0000313" key="1">
    <source>
        <dbReference type="EMBL" id="KAG5614194.1"/>
    </source>
</evidence>
<dbReference type="EMBL" id="JACXVP010000003">
    <property type="protein sequence ID" value="KAG5614194.1"/>
    <property type="molecule type" value="Genomic_DNA"/>
</dbReference>
<dbReference type="AlphaFoldDB" id="A0A9J5ZQ51"/>
<organism evidence="1 2">
    <name type="scientific">Solanum commersonii</name>
    <name type="common">Commerson's wild potato</name>
    <name type="synonym">Commerson's nightshade</name>
    <dbReference type="NCBI Taxonomy" id="4109"/>
    <lineage>
        <taxon>Eukaryota</taxon>
        <taxon>Viridiplantae</taxon>
        <taxon>Streptophyta</taxon>
        <taxon>Embryophyta</taxon>
        <taxon>Tracheophyta</taxon>
        <taxon>Spermatophyta</taxon>
        <taxon>Magnoliopsida</taxon>
        <taxon>eudicotyledons</taxon>
        <taxon>Gunneridae</taxon>
        <taxon>Pentapetalae</taxon>
        <taxon>asterids</taxon>
        <taxon>lamiids</taxon>
        <taxon>Solanales</taxon>
        <taxon>Solanaceae</taxon>
        <taxon>Solanoideae</taxon>
        <taxon>Solaneae</taxon>
        <taxon>Solanum</taxon>
    </lineage>
</organism>
<gene>
    <name evidence="1" type="ORF">H5410_014018</name>
</gene>
<evidence type="ECO:0000313" key="2">
    <source>
        <dbReference type="Proteomes" id="UP000824120"/>
    </source>
</evidence>
<dbReference type="Proteomes" id="UP000824120">
    <property type="component" value="Chromosome 3"/>
</dbReference>
<comment type="caution">
    <text evidence="1">The sequence shown here is derived from an EMBL/GenBank/DDBJ whole genome shotgun (WGS) entry which is preliminary data.</text>
</comment>
<name>A0A9J5ZQ51_SOLCO</name>
<sequence>MYIFSCVNLPSPICFSLLFARFAVKCSIIFLGNGARWVLSVETLIPNETKHYNFESPIQSGRARYGRTPFSGNFHYLCMVKIIFLCITQ</sequence>
<protein>
    <submittedName>
        <fullName evidence="1">Uncharacterized protein</fullName>
    </submittedName>
</protein>
<reference evidence="1 2" key="1">
    <citation type="submission" date="2020-09" db="EMBL/GenBank/DDBJ databases">
        <title>De no assembly of potato wild relative species, Solanum commersonii.</title>
        <authorList>
            <person name="Cho K."/>
        </authorList>
    </citation>
    <scope>NUCLEOTIDE SEQUENCE [LARGE SCALE GENOMIC DNA]</scope>
    <source>
        <strain evidence="1">LZ3.2</strain>
        <tissue evidence="1">Leaf</tissue>
    </source>
</reference>
<keyword evidence="2" id="KW-1185">Reference proteome</keyword>